<keyword evidence="1" id="KW-0560">Oxidoreductase</keyword>
<evidence type="ECO:0000313" key="5">
    <source>
        <dbReference type="EMBL" id="SFB48027.1"/>
    </source>
</evidence>
<dbReference type="InterPro" id="IPR009100">
    <property type="entry name" value="AcylCoA_DH/oxidase_NM_dom_sf"/>
</dbReference>
<evidence type="ECO:0000256" key="1">
    <source>
        <dbReference type="ARBA" id="ARBA00023002"/>
    </source>
</evidence>
<evidence type="ECO:0000313" key="6">
    <source>
        <dbReference type="Proteomes" id="UP000243799"/>
    </source>
</evidence>
<dbReference type="InterPro" id="IPR023393">
    <property type="entry name" value="START-like_dom_sf"/>
</dbReference>
<dbReference type="STRING" id="490629.SAMN05216266_11385"/>
<dbReference type="InterPro" id="IPR036250">
    <property type="entry name" value="AcylCo_DH-like_C"/>
</dbReference>
<dbReference type="InterPro" id="IPR013107">
    <property type="entry name" value="Acyl-CoA_DH_C"/>
</dbReference>
<name>A0A1I1BD38_9PSEU</name>
<dbReference type="AlphaFoldDB" id="A0A1I1BD38"/>
<accession>A0A1I1BD38</accession>
<dbReference type="EMBL" id="FOKG01000013">
    <property type="protein sequence ID" value="SFB48027.1"/>
    <property type="molecule type" value="Genomic_DNA"/>
</dbReference>
<dbReference type="Pfam" id="PF02771">
    <property type="entry name" value="Acyl-CoA_dh_N"/>
    <property type="match status" value="1"/>
</dbReference>
<dbReference type="GO" id="GO:0050660">
    <property type="term" value="F:flavin adenine dinucleotide binding"/>
    <property type="evidence" value="ECO:0007669"/>
    <property type="project" value="InterPro"/>
</dbReference>
<dbReference type="PANTHER" id="PTHR48083:SF5">
    <property type="entry name" value="NRGC PROTEIN"/>
    <property type="match status" value="1"/>
</dbReference>
<dbReference type="InterPro" id="IPR037069">
    <property type="entry name" value="AcylCoA_DH/ox_N_sf"/>
</dbReference>
<dbReference type="SUPFAM" id="SSF56645">
    <property type="entry name" value="Acyl-CoA dehydrogenase NM domain-like"/>
    <property type="match status" value="1"/>
</dbReference>
<dbReference type="GO" id="GO:0003995">
    <property type="term" value="F:acyl-CoA dehydrogenase activity"/>
    <property type="evidence" value="ECO:0007669"/>
    <property type="project" value="TreeGrafter"/>
</dbReference>
<dbReference type="InterPro" id="IPR050741">
    <property type="entry name" value="Acyl-CoA_dehydrogenase"/>
</dbReference>
<dbReference type="PANTHER" id="PTHR48083">
    <property type="entry name" value="MEDIUM-CHAIN SPECIFIC ACYL-COA DEHYDROGENASE, MITOCHONDRIAL-RELATED"/>
    <property type="match status" value="1"/>
</dbReference>
<dbReference type="Gene3D" id="2.40.110.10">
    <property type="entry name" value="Butyryl-CoA Dehydrogenase, subunit A, domain 2"/>
    <property type="match status" value="1"/>
</dbReference>
<dbReference type="GO" id="GO:0005737">
    <property type="term" value="C:cytoplasm"/>
    <property type="evidence" value="ECO:0007669"/>
    <property type="project" value="TreeGrafter"/>
</dbReference>
<dbReference type="SUPFAM" id="SSF55961">
    <property type="entry name" value="Bet v1-like"/>
    <property type="match status" value="1"/>
</dbReference>
<dbReference type="Gene3D" id="3.30.530.20">
    <property type="match status" value="1"/>
</dbReference>
<sequence length="502" mass="53998">MSQSMTQAEHIAVPARRVWSVLRTPLSWPWLGDGTTRVEFLGRERRQSRYRMSRDGDTCEFSMFTHDRGAMLSLAEQPGPALSWEVAEQDGPCVLTWELEQPLPEPLAAHWRQLPSFADALQAWSRVVDSACGHSDPVRAVRALAPLIRRSARGSERASSLDPGVVAALRECGLFRIGVPRSLGGLDLPAVTIVEIIEQLSQADAAAGWCTLIGNQSAYAAWLPASSLQDLVGKDDGFVLAGSTAVSGTAEPTGNGTYRVNGRWRFNSGCLHADWLMGGVTVPDESGNPQPMLAFVPWTEATILNTWDVAGLAGTGSHDLLLTDVDVPVHRIAPLFSGSSNFTDPLHRLSPYNIQGVLMAGHPLGVARGALDELGTLASSGDAAVSAQELGVDLARLETELAAARSLVTSTVDGYWRELNAGDRLTTRSEARLALVLRHVVDTAKSIVGRAARLAGTAATEPANSVLQRCLRDIYGTGQHLAFSDDVYERNARRFIGEPARA</sequence>
<feature type="domain" description="Acyl-CoA dehydrogenase C-terminal" evidence="4">
    <location>
        <begin position="360"/>
        <end position="484"/>
    </location>
</feature>
<feature type="domain" description="Acyl-CoA dehydrogenase/oxidase N-terminal" evidence="3">
    <location>
        <begin position="153"/>
        <end position="217"/>
    </location>
</feature>
<dbReference type="Gene3D" id="1.20.140.10">
    <property type="entry name" value="Butyryl-CoA Dehydrogenase, subunit A, domain 3"/>
    <property type="match status" value="1"/>
</dbReference>
<dbReference type="InterPro" id="IPR046373">
    <property type="entry name" value="Acyl-CoA_Oxase/DH_mid-dom_sf"/>
</dbReference>
<evidence type="ECO:0000259" key="4">
    <source>
        <dbReference type="Pfam" id="PF08028"/>
    </source>
</evidence>
<dbReference type="Proteomes" id="UP000243799">
    <property type="component" value="Unassembled WGS sequence"/>
</dbReference>
<comment type="similarity">
    <text evidence="2">Belongs to the HpaH/HsaA monooxygenase family.</text>
</comment>
<evidence type="ECO:0000259" key="3">
    <source>
        <dbReference type="Pfam" id="PF02771"/>
    </source>
</evidence>
<dbReference type="GO" id="GO:0033539">
    <property type="term" value="P:fatty acid beta-oxidation using acyl-CoA dehydrogenase"/>
    <property type="evidence" value="ECO:0007669"/>
    <property type="project" value="TreeGrafter"/>
</dbReference>
<dbReference type="SUPFAM" id="SSF47203">
    <property type="entry name" value="Acyl-CoA dehydrogenase C-terminal domain-like"/>
    <property type="match status" value="1"/>
</dbReference>
<evidence type="ECO:0000256" key="2">
    <source>
        <dbReference type="ARBA" id="ARBA00049661"/>
    </source>
</evidence>
<protein>
    <submittedName>
        <fullName evidence="5">Acyl-CoA dehydrogenase</fullName>
    </submittedName>
</protein>
<dbReference type="InterPro" id="IPR013786">
    <property type="entry name" value="AcylCoA_DH/ox_N"/>
</dbReference>
<keyword evidence="6" id="KW-1185">Reference proteome</keyword>
<dbReference type="Gene3D" id="1.10.540.10">
    <property type="entry name" value="Acyl-CoA dehydrogenase/oxidase, N-terminal domain"/>
    <property type="match status" value="1"/>
</dbReference>
<gene>
    <name evidence="5" type="ORF">SAMN05216266_11385</name>
</gene>
<dbReference type="Pfam" id="PF08028">
    <property type="entry name" value="Acyl-CoA_dh_2"/>
    <property type="match status" value="1"/>
</dbReference>
<dbReference type="OrthoDB" id="3402961at2"/>
<proteinExistence type="inferred from homology"/>
<organism evidence="5 6">
    <name type="scientific">Amycolatopsis marina</name>
    <dbReference type="NCBI Taxonomy" id="490629"/>
    <lineage>
        <taxon>Bacteria</taxon>
        <taxon>Bacillati</taxon>
        <taxon>Actinomycetota</taxon>
        <taxon>Actinomycetes</taxon>
        <taxon>Pseudonocardiales</taxon>
        <taxon>Pseudonocardiaceae</taxon>
        <taxon>Amycolatopsis</taxon>
    </lineage>
</organism>
<reference evidence="6" key="1">
    <citation type="submission" date="2016-10" db="EMBL/GenBank/DDBJ databases">
        <authorList>
            <person name="Varghese N."/>
            <person name="Submissions S."/>
        </authorList>
    </citation>
    <scope>NUCLEOTIDE SEQUENCE [LARGE SCALE GENOMIC DNA]</scope>
    <source>
        <strain evidence="6">CGMCC 4.3568</strain>
    </source>
</reference>